<evidence type="ECO:0000259" key="3">
    <source>
        <dbReference type="PROSITE" id="PS50110"/>
    </source>
</evidence>
<dbReference type="Gene3D" id="1.10.10.10">
    <property type="entry name" value="Winged helix-like DNA-binding domain superfamily/Winged helix DNA-binding domain"/>
    <property type="match status" value="1"/>
</dbReference>
<feature type="domain" description="Response regulatory" evidence="3">
    <location>
        <begin position="6"/>
        <end position="121"/>
    </location>
</feature>
<evidence type="ECO:0000313" key="5">
    <source>
        <dbReference type="Proteomes" id="UP000021053"/>
    </source>
</evidence>
<dbReference type="PROSITE" id="PS50110">
    <property type="entry name" value="RESPONSE_REGULATORY"/>
    <property type="match status" value="1"/>
</dbReference>
<dbReference type="PANTHER" id="PTHR43214">
    <property type="entry name" value="TWO-COMPONENT RESPONSE REGULATOR"/>
    <property type="match status" value="1"/>
</dbReference>
<evidence type="ECO:0000313" key="4">
    <source>
        <dbReference type="EMBL" id="EXG80158.1"/>
    </source>
</evidence>
<comment type="caution">
    <text evidence="4">The sequence shown here is derived from an EMBL/GenBank/DDBJ whole genome shotgun (WGS) entry which is preliminary data.</text>
</comment>
<dbReference type="EMBL" id="JFBT01000001">
    <property type="protein sequence ID" value="EXG80158.1"/>
    <property type="molecule type" value="Genomic_DNA"/>
</dbReference>
<dbReference type="InterPro" id="IPR001789">
    <property type="entry name" value="Sig_transdc_resp-reg_receiver"/>
</dbReference>
<evidence type="ECO:0000256" key="1">
    <source>
        <dbReference type="ARBA" id="ARBA00023125"/>
    </source>
</evidence>
<dbReference type="Gene3D" id="3.40.50.2300">
    <property type="match status" value="1"/>
</dbReference>
<dbReference type="InterPro" id="IPR039420">
    <property type="entry name" value="WalR-like"/>
</dbReference>
<dbReference type="HOGENOM" id="CLU_000445_90_5_11"/>
<dbReference type="InterPro" id="IPR016032">
    <property type="entry name" value="Sig_transdc_resp-reg_C-effctor"/>
</dbReference>
<evidence type="ECO:0000256" key="2">
    <source>
        <dbReference type="PROSITE-ProRule" id="PRU00169"/>
    </source>
</evidence>
<name>A0A010YY72_9ACTN</name>
<dbReference type="AlphaFoldDB" id="A0A010YY72"/>
<dbReference type="GO" id="GO:0000160">
    <property type="term" value="P:phosphorelay signal transduction system"/>
    <property type="evidence" value="ECO:0007669"/>
    <property type="project" value="InterPro"/>
</dbReference>
<keyword evidence="2" id="KW-0597">Phosphoprotein</keyword>
<dbReference type="InterPro" id="IPR011006">
    <property type="entry name" value="CheY-like_superfamily"/>
</dbReference>
<dbReference type="PANTHER" id="PTHR43214:SF43">
    <property type="entry name" value="TWO-COMPONENT RESPONSE REGULATOR"/>
    <property type="match status" value="1"/>
</dbReference>
<protein>
    <submittedName>
        <fullName evidence="4">Response regulator containing a CheY-like receiver domain and an HTH DNA-binding domain</fullName>
    </submittedName>
</protein>
<dbReference type="Pfam" id="PF00072">
    <property type="entry name" value="Response_reg"/>
    <property type="match status" value="1"/>
</dbReference>
<reference evidence="4 5" key="1">
    <citation type="submission" date="2013-07" db="EMBL/GenBank/DDBJ databases">
        <authorList>
            <consortium name="DOE Joint Genome Institute"/>
            <person name="Eisen J."/>
            <person name="Huntemann M."/>
            <person name="Han J."/>
            <person name="Chen A."/>
            <person name="Kyrpides N."/>
            <person name="Mavromatis K."/>
            <person name="Markowitz V."/>
            <person name="Palaniappan K."/>
            <person name="Ivanova N."/>
            <person name="Schaumberg A."/>
            <person name="Pati A."/>
            <person name="Liolios K."/>
            <person name="Nordberg H.P."/>
            <person name="Cantor M.N."/>
            <person name="Hua S.X."/>
            <person name="Woyke T."/>
        </authorList>
    </citation>
    <scope>NUCLEOTIDE SEQUENCE [LARGE SCALE GENOMIC DNA]</scope>
    <source>
        <strain evidence="4 5">DSM 44712</strain>
    </source>
</reference>
<dbReference type="InterPro" id="IPR036388">
    <property type="entry name" value="WH-like_DNA-bd_sf"/>
</dbReference>
<keyword evidence="5" id="KW-1185">Reference proteome</keyword>
<dbReference type="SUPFAM" id="SSF52172">
    <property type="entry name" value="CheY-like"/>
    <property type="match status" value="1"/>
</dbReference>
<proteinExistence type="predicted"/>
<dbReference type="GO" id="GO:0006355">
    <property type="term" value="P:regulation of DNA-templated transcription"/>
    <property type="evidence" value="ECO:0007669"/>
    <property type="project" value="InterPro"/>
</dbReference>
<dbReference type="Proteomes" id="UP000021053">
    <property type="component" value="Unassembled WGS sequence"/>
</dbReference>
<keyword evidence="1 4" id="KW-0238">DNA-binding</keyword>
<dbReference type="SMART" id="SM00448">
    <property type="entry name" value="REC"/>
    <property type="match status" value="1"/>
</dbReference>
<dbReference type="GO" id="GO:0003677">
    <property type="term" value="F:DNA binding"/>
    <property type="evidence" value="ECO:0007669"/>
    <property type="project" value="UniProtKB-KW"/>
</dbReference>
<feature type="modified residue" description="4-aspartylphosphate" evidence="2">
    <location>
        <position position="57"/>
    </location>
</feature>
<dbReference type="SUPFAM" id="SSF46894">
    <property type="entry name" value="C-terminal effector domain of the bipartite response regulators"/>
    <property type="match status" value="1"/>
</dbReference>
<sequence length="227" mass="24405">MGLLITVAAVDDDPLVLQGLSAWLAPADSGIVVIDLVQSVEELLHGRGRQADVVLLDVWLGDESRVGDNVRAITAVGPAVVTISTQDITDLIVESIEAGALSYVHKSLDPTEIRAAVRSAASRQKFMTPALAFALRSDQRPARPSLSLQETESLRLYASGLRMTDVARRLGVKPSTAKGYLDRVRAKYDDAGRAARTKLDLRERALEDGILRGTTALGPRAVRRVSG</sequence>
<gene>
    <name evidence="4" type="ORF">CryarDRAFT_1224</name>
</gene>
<accession>A0A010YY72</accession>
<organism evidence="4 5">
    <name type="scientific">Cryptosporangium arvum DSM 44712</name>
    <dbReference type="NCBI Taxonomy" id="927661"/>
    <lineage>
        <taxon>Bacteria</taxon>
        <taxon>Bacillati</taxon>
        <taxon>Actinomycetota</taxon>
        <taxon>Actinomycetes</taxon>
        <taxon>Cryptosporangiales</taxon>
        <taxon>Cryptosporangiaceae</taxon>
        <taxon>Cryptosporangium</taxon>
    </lineage>
</organism>